<protein>
    <recommendedName>
        <fullName evidence="4">Cytochrome c-type biogenesis protein CcmB</fullName>
    </recommendedName>
</protein>
<evidence type="ECO:0008006" key="4">
    <source>
        <dbReference type="Google" id="ProtNLM"/>
    </source>
</evidence>
<feature type="transmembrane region" description="Helical" evidence="1">
    <location>
        <begin position="21"/>
        <end position="39"/>
    </location>
</feature>
<organism evidence="2 3">
    <name type="scientific">Turneriella parva (strain ATCC BAA-1111 / DSM 21527 / NCTC 11395 / H)</name>
    <name type="common">Leptospira parva</name>
    <dbReference type="NCBI Taxonomy" id="869212"/>
    <lineage>
        <taxon>Bacteria</taxon>
        <taxon>Pseudomonadati</taxon>
        <taxon>Spirochaetota</taxon>
        <taxon>Spirochaetia</taxon>
        <taxon>Leptospirales</taxon>
        <taxon>Leptospiraceae</taxon>
        <taxon>Turneriella</taxon>
    </lineage>
</organism>
<feature type="transmembrane region" description="Helical" evidence="1">
    <location>
        <begin position="161"/>
        <end position="184"/>
    </location>
</feature>
<feature type="transmembrane region" description="Helical" evidence="1">
    <location>
        <begin position="51"/>
        <end position="71"/>
    </location>
</feature>
<sequence>MRVWWALVKNEFKLYRAQRGLQLAFVLTLALLAMFRFGLSNEVGVGSALEVFPVVAYCIASLQLLLMAIDWESEGFAYRYYAMHRVSLSSLFFAKSAVSFVVQIPLWIFSVIGYFLLFPATPPDAQTTLLILLTALPLGLALAPAGQLIAAIAQHSAQKNFLAIALFLPLCLPVFIAATGRLGALLAGIETVRYDALMAAAALVFIGAGNLLFGYLFEE</sequence>
<feature type="transmembrane region" description="Helical" evidence="1">
    <location>
        <begin position="92"/>
        <end position="117"/>
    </location>
</feature>
<dbReference type="AlphaFoldDB" id="I4B3N8"/>
<dbReference type="KEGG" id="tpx:Turpa_1247"/>
<dbReference type="Proteomes" id="UP000006048">
    <property type="component" value="Chromosome"/>
</dbReference>
<keyword evidence="1" id="KW-1133">Transmembrane helix</keyword>
<feature type="transmembrane region" description="Helical" evidence="1">
    <location>
        <begin position="196"/>
        <end position="217"/>
    </location>
</feature>
<gene>
    <name evidence="2" type="ordered locus">Turpa_1247</name>
</gene>
<proteinExistence type="predicted"/>
<dbReference type="HOGENOM" id="CLU_1261006_0_0_12"/>
<name>I4B3N8_TURPD</name>
<dbReference type="EMBL" id="CP002959">
    <property type="protein sequence ID" value="AFM11895.1"/>
    <property type="molecule type" value="Genomic_DNA"/>
</dbReference>
<keyword evidence="1" id="KW-0472">Membrane</keyword>
<feature type="transmembrane region" description="Helical" evidence="1">
    <location>
        <begin position="129"/>
        <end position="149"/>
    </location>
</feature>
<evidence type="ECO:0000313" key="3">
    <source>
        <dbReference type="Proteomes" id="UP000006048"/>
    </source>
</evidence>
<keyword evidence="3" id="KW-1185">Reference proteome</keyword>
<evidence type="ECO:0000313" key="2">
    <source>
        <dbReference type="EMBL" id="AFM11895.1"/>
    </source>
</evidence>
<accession>I4B3N8</accession>
<reference evidence="2 3" key="1">
    <citation type="submission" date="2012-06" db="EMBL/GenBank/DDBJ databases">
        <title>The complete chromosome of genome of Turneriella parva DSM 21527.</title>
        <authorList>
            <consortium name="US DOE Joint Genome Institute (JGI-PGF)"/>
            <person name="Lucas S."/>
            <person name="Han J."/>
            <person name="Lapidus A."/>
            <person name="Bruce D."/>
            <person name="Goodwin L."/>
            <person name="Pitluck S."/>
            <person name="Peters L."/>
            <person name="Kyrpides N."/>
            <person name="Mavromatis K."/>
            <person name="Ivanova N."/>
            <person name="Mikhailova N."/>
            <person name="Chertkov O."/>
            <person name="Detter J.C."/>
            <person name="Tapia R."/>
            <person name="Han C."/>
            <person name="Land M."/>
            <person name="Hauser L."/>
            <person name="Markowitz V."/>
            <person name="Cheng J.-F."/>
            <person name="Hugenholtz P."/>
            <person name="Woyke T."/>
            <person name="Wu D."/>
            <person name="Gronow S."/>
            <person name="Wellnitz S."/>
            <person name="Brambilla E."/>
            <person name="Klenk H.-P."/>
            <person name="Eisen J.A."/>
        </authorList>
    </citation>
    <scope>NUCLEOTIDE SEQUENCE [LARGE SCALE GENOMIC DNA]</scope>
    <source>
        <strain evidence="3">ATCC BAA-1111 / DSM 21527 / NCTC 11395 / H</strain>
    </source>
</reference>
<dbReference type="RefSeq" id="WP_014802411.1">
    <property type="nucleotide sequence ID" value="NC_018020.1"/>
</dbReference>
<evidence type="ECO:0000256" key="1">
    <source>
        <dbReference type="SAM" id="Phobius"/>
    </source>
</evidence>
<dbReference type="STRING" id="869212.Turpa_1247"/>
<keyword evidence="1" id="KW-0812">Transmembrane</keyword>